<dbReference type="GO" id="GO:0004130">
    <property type="term" value="F:cytochrome-c peroxidase activity"/>
    <property type="evidence" value="ECO:0007669"/>
    <property type="project" value="UniProtKB-EC"/>
</dbReference>
<comment type="subcellular location">
    <subcellularLocation>
        <location evidence="1">Periplasm</location>
    </subcellularLocation>
</comment>
<dbReference type="EMBL" id="CACSIO010000062">
    <property type="protein sequence ID" value="CAA0125824.1"/>
    <property type="molecule type" value="Genomic_DNA"/>
</dbReference>
<evidence type="ECO:0000256" key="7">
    <source>
        <dbReference type="ARBA" id="ARBA00023004"/>
    </source>
</evidence>
<evidence type="ECO:0000256" key="2">
    <source>
        <dbReference type="ARBA" id="ARBA00022617"/>
    </source>
</evidence>
<dbReference type="GO" id="GO:0042597">
    <property type="term" value="C:periplasmic space"/>
    <property type="evidence" value="ECO:0007669"/>
    <property type="project" value="UniProtKB-SubCell"/>
</dbReference>
<reference evidence="11 12" key="1">
    <citation type="submission" date="2019-11" db="EMBL/GenBank/DDBJ databases">
        <authorList>
            <person name="Holert J."/>
        </authorList>
    </citation>
    <scope>NUCLEOTIDE SEQUENCE [LARGE SCALE GENOMIC DNA]</scope>
    <source>
        <strain evidence="11">SB11_3</strain>
    </source>
</reference>
<accession>A0A5S9R2G2</accession>
<dbReference type="GO" id="GO:0020037">
    <property type="term" value="F:heme binding"/>
    <property type="evidence" value="ECO:0007669"/>
    <property type="project" value="InterPro"/>
</dbReference>
<dbReference type="EC" id="1.11.1.5" evidence="11"/>
<dbReference type="InterPro" id="IPR026259">
    <property type="entry name" value="MauG/Cytc_peroxidase"/>
</dbReference>
<keyword evidence="11" id="KW-0575">Peroxidase</keyword>
<dbReference type="NCBIfam" id="TIGR04039">
    <property type="entry name" value="MXAN_0977_Heme2"/>
    <property type="match status" value="1"/>
</dbReference>
<keyword evidence="6 11" id="KW-0560">Oxidoreductase</keyword>
<comment type="cofactor">
    <cofactor evidence="8">
        <name>heme</name>
        <dbReference type="ChEBI" id="CHEBI:30413"/>
    </cofactor>
    <text evidence="8">Binds 2 heme groups.</text>
</comment>
<dbReference type="PROSITE" id="PS51007">
    <property type="entry name" value="CYTC"/>
    <property type="match status" value="1"/>
</dbReference>
<feature type="binding site" description="covalent" evidence="8">
    <location>
        <position position="83"/>
    </location>
    <ligand>
        <name>heme c</name>
        <dbReference type="ChEBI" id="CHEBI:61717"/>
        <label>1</label>
    </ligand>
</feature>
<evidence type="ECO:0000313" key="11">
    <source>
        <dbReference type="EMBL" id="CAA0125824.1"/>
    </source>
</evidence>
<evidence type="ECO:0000313" key="12">
    <source>
        <dbReference type="Proteomes" id="UP000441399"/>
    </source>
</evidence>
<keyword evidence="2 8" id="KW-0349">Heme</keyword>
<evidence type="ECO:0000259" key="10">
    <source>
        <dbReference type="PROSITE" id="PS51007"/>
    </source>
</evidence>
<evidence type="ECO:0000256" key="6">
    <source>
        <dbReference type="ARBA" id="ARBA00023002"/>
    </source>
</evidence>
<keyword evidence="7 9" id="KW-0408">Iron</keyword>
<keyword evidence="5" id="KW-0574">Periplasm</keyword>
<dbReference type="PANTHER" id="PTHR30600:SF14">
    <property type="entry name" value="CYTOCHROME C PEROXIDASE"/>
    <property type="match status" value="1"/>
</dbReference>
<dbReference type="Gene3D" id="1.10.760.10">
    <property type="entry name" value="Cytochrome c-like domain"/>
    <property type="match status" value="2"/>
</dbReference>
<evidence type="ECO:0000256" key="9">
    <source>
        <dbReference type="PIRSR" id="PIRSR000294-2"/>
    </source>
</evidence>
<keyword evidence="4" id="KW-0732">Signal</keyword>
<dbReference type="GO" id="GO:0046872">
    <property type="term" value="F:metal ion binding"/>
    <property type="evidence" value="ECO:0007669"/>
    <property type="project" value="UniProtKB-KW"/>
</dbReference>
<evidence type="ECO:0000256" key="3">
    <source>
        <dbReference type="ARBA" id="ARBA00022723"/>
    </source>
</evidence>
<sequence>MLMKRIGLALTCSTAFLLGGCPDQSQTTIRNPQQAETNFIWNIADNIPLPIQPADNIASEEKFELGRHLFYDTRLSGNGTQACVSCHEQDKAFSDGKATPTGSTGDVLARNSQALVNTAYNASYTWANTSLVRLEQQILIPLFGESPIEHGINENNKADVLSTIASDPTYQTLFSDAFNVSADQVDYNHIIDALAVFVRGLNSFNSSYDQFQRGDTSALSASALRGSQLFFSEDLECFHCHGGYNFTDSLADSGMFFVNKPFHNTGLFNIGGTGDYPSDNQGIFELTGKASDMGKFRAPTLRNIQLTAPYMHDGSIATLEEVVDTYATAGRNITSGPNAGDGRLNPFKDGFVSGFSITDDEKTDLINFLESLTDQSFIDNQRFTNPWEQ</sequence>
<dbReference type="PIRSF" id="PIRSF000294">
    <property type="entry name" value="Cytochrome-c_peroxidase"/>
    <property type="match status" value="1"/>
</dbReference>
<proteinExistence type="predicted"/>
<dbReference type="Pfam" id="PF03150">
    <property type="entry name" value="CCP_MauG"/>
    <property type="match status" value="1"/>
</dbReference>
<dbReference type="InterPro" id="IPR009056">
    <property type="entry name" value="Cyt_c-like_dom"/>
</dbReference>
<feature type="domain" description="Cytochrome c" evidence="10">
    <location>
        <begin position="221"/>
        <end position="373"/>
    </location>
</feature>
<dbReference type="AlphaFoldDB" id="A0A5S9R2G2"/>
<dbReference type="InterPro" id="IPR036909">
    <property type="entry name" value="Cyt_c-like_dom_sf"/>
</dbReference>
<dbReference type="InterPro" id="IPR023929">
    <property type="entry name" value="MbnH-like"/>
</dbReference>
<dbReference type="Proteomes" id="UP000441399">
    <property type="component" value="Unassembled WGS sequence"/>
</dbReference>
<dbReference type="PANTHER" id="PTHR30600">
    <property type="entry name" value="CYTOCHROME C PEROXIDASE-RELATED"/>
    <property type="match status" value="1"/>
</dbReference>
<gene>
    <name evidence="11" type="primary">ccp_3</name>
    <name evidence="11" type="ORF">OPDIPICF_03631</name>
</gene>
<evidence type="ECO:0000256" key="8">
    <source>
        <dbReference type="PIRSR" id="PIRSR000294-1"/>
    </source>
</evidence>
<comment type="PTM">
    <text evidence="8">Binds 2 heme groups per subunit.</text>
</comment>
<feature type="binding site" description="axial binding residue" evidence="9">
    <location>
        <position position="87"/>
    </location>
    <ligand>
        <name>heme c</name>
        <dbReference type="ChEBI" id="CHEBI:61717"/>
        <label>1</label>
    </ligand>
    <ligandPart>
        <name>Fe</name>
        <dbReference type="ChEBI" id="CHEBI:18248"/>
    </ligandPart>
</feature>
<feature type="binding site" description="covalent" evidence="8">
    <location>
        <position position="240"/>
    </location>
    <ligand>
        <name>heme c</name>
        <dbReference type="ChEBI" id="CHEBI:61717"/>
        <label>2</label>
    </ligand>
</feature>
<dbReference type="SUPFAM" id="SSF46626">
    <property type="entry name" value="Cytochrome c"/>
    <property type="match status" value="2"/>
</dbReference>
<evidence type="ECO:0000256" key="5">
    <source>
        <dbReference type="ARBA" id="ARBA00022764"/>
    </source>
</evidence>
<dbReference type="PROSITE" id="PS51257">
    <property type="entry name" value="PROKAR_LIPOPROTEIN"/>
    <property type="match status" value="1"/>
</dbReference>
<feature type="binding site" description="covalent" evidence="8">
    <location>
        <position position="237"/>
    </location>
    <ligand>
        <name>heme c</name>
        <dbReference type="ChEBI" id="CHEBI:61717"/>
        <label>2</label>
    </ligand>
</feature>
<protein>
    <submittedName>
        <fullName evidence="11">Cytochrome c551 peroxidase</fullName>
        <ecNumber evidence="11">1.11.1.5</ecNumber>
    </submittedName>
</protein>
<keyword evidence="12" id="KW-1185">Reference proteome</keyword>
<evidence type="ECO:0000256" key="1">
    <source>
        <dbReference type="ARBA" id="ARBA00004418"/>
    </source>
</evidence>
<dbReference type="InterPro" id="IPR004852">
    <property type="entry name" value="Di-haem_cyt_c_peroxidsae"/>
</dbReference>
<feature type="binding site" description="axial binding residue" evidence="9">
    <location>
        <position position="241"/>
    </location>
    <ligand>
        <name>heme c</name>
        <dbReference type="ChEBI" id="CHEBI:61717"/>
        <label>2</label>
    </ligand>
    <ligandPart>
        <name>Fe</name>
        <dbReference type="ChEBI" id="CHEBI:18248"/>
    </ligandPart>
</feature>
<feature type="binding site" description="covalent" evidence="8">
    <location>
        <position position="86"/>
    </location>
    <ligand>
        <name>heme c</name>
        <dbReference type="ChEBI" id="CHEBI:61717"/>
        <label>1</label>
    </ligand>
</feature>
<dbReference type="GO" id="GO:0009055">
    <property type="term" value="F:electron transfer activity"/>
    <property type="evidence" value="ECO:0007669"/>
    <property type="project" value="InterPro"/>
</dbReference>
<keyword evidence="3 9" id="KW-0479">Metal-binding</keyword>
<name>A0A5S9R2G2_9GAMM</name>
<dbReference type="InterPro" id="IPR051395">
    <property type="entry name" value="Cytochrome_c_Peroxidase/MauG"/>
</dbReference>
<organism evidence="11 12">
    <name type="scientific">BD1-7 clade bacterium</name>
    <dbReference type="NCBI Taxonomy" id="2029982"/>
    <lineage>
        <taxon>Bacteria</taxon>
        <taxon>Pseudomonadati</taxon>
        <taxon>Pseudomonadota</taxon>
        <taxon>Gammaproteobacteria</taxon>
        <taxon>Cellvibrionales</taxon>
        <taxon>Spongiibacteraceae</taxon>
        <taxon>BD1-7 clade</taxon>
    </lineage>
</organism>
<evidence type="ECO:0000256" key="4">
    <source>
        <dbReference type="ARBA" id="ARBA00022729"/>
    </source>
</evidence>